<accession>A0A7X0FDE8</accession>
<comment type="caution">
    <text evidence="2">The sequence shown here is derived from an EMBL/GenBank/DDBJ whole genome shotgun (WGS) entry which is preliminary data.</text>
</comment>
<sequence length="311" mass="34386">MLSEFPVRKVIITSDKCGMRKQYDRDAIVAGGIAHWRICWMILLPAQAVCGSKRSVSMTDPARNMRSWCACTHSRGGRSPASRSLHFGRQMWHSLRPAKRSQPAVLKKTGPRSVVSPGREEGEAACGDRPAEIRGLSLHPAPSQDTPADHYLLGNGERIAFWQRHPDQPGAIPWPQHVLEFGRQRIGNLEDSFDGALGALTSTFIPAVIGNRYSSGRYARMYDCPPFIWRSSSPGVRTGRKRDAWADHAGAFQPVVQITCRCHSSWTSKRERNAIAYASRAADVGDVPRSCANVLITLAVRSGYAPDWLSP</sequence>
<keyword evidence="3" id="KW-1185">Reference proteome</keyword>
<evidence type="ECO:0000256" key="1">
    <source>
        <dbReference type="SAM" id="MobiDB-lite"/>
    </source>
</evidence>
<reference evidence="2 3" key="1">
    <citation type="submission" date="2020-08" db="EMBL/GenBank/DDBJ databases">
        <title>Genomic Encyclopedia of Type Strains, Phase IV (KMG-IV): sequencing the most valuable type-strain genomes for metagenomic binning, comparative biology and taxonomic classification.</title>
        <authorList>
            <person name="Goeker M."/>
        </authorList>
    </citation>
    <scope>NUCLEOTIDE SEQUENCE [LARGE SCALE GENOMIC DNA]</scope>
    <source>
        <strain evidence="2 3">DSM 7051</strain>
    </source>
</reference>
<name>A0A7X0FDE8_9HYPH</name>
<gene>
    <name evidence="2" type="ORF">GGR00_005520</name>
</gene>
<dbReference type="EMBL" id="JACHOU010000029">
    <property type="protein sequence ID" value="MBB6357696.1"/>
    <property type="molecule type" value="Genomic_DNA"/>
</dbReference>
<dbReference type="Proteomes" id="UP000536262">
    <property type="component" value="Unassembled WGS sequence"/>
</dbReference>
<evidence type="ECO:0000313" key="2">
    <source>
        <dbReference type="EMBL" id="MBB6357696.1"/>
    </source>
</evidence>
<protein>
    <submittedName>
        <fullName evidence="2">Uncharacterized protein</fullName>
    </submittedName>
</protein>
<evidence type="ECO:0000313" key="3">
    <source>
        <dbReference type="Proteomes" id="UP000536262"/>
    </source>
</evidence>
<dbReference type="AlphaFoldDB" id="A0A7X0FDE8"/>
<organism evidence="2 3">
    <name type="scientific">Aminobacter aganoensis</name>
    <dbReference type="NCBI Taxonomy" id="83264"/>
    <lineage>
        <taxon>Bacteria</taxon>
        <taxon>Pseudomonadati</taxon>
        <taxon>Pseudomonadota</taxon>
        <taxon>Alphaproteobacteria</taxon>
        <taxon>Hyphomicrobiales</taxon>
        <taxon>Phyllobacteriaceae</taxon>
        <taxon>Aminobacter</taxon>
    </lineage>
</organism>
<proteinExistence type="predicted"/>
<feature type="region of interest" description="Disordered" evidence="1">
    <location>
        <begin position="98"/>
        <end position="126"/>
    </location>
</feature>